<dbReference type="InterPro" id="IPR020846">
    <property type="entry name" value="MFS_dom"/>
</dbReference>
<keyword evidence="2 6" id="KW-0812">Transmembrane</keyword>
<feature type="transmembrane region" description="Helical" evidence="6">
    <location>
        <begin position="163"/>
        <end position="185"/>
    </location>
</feature>
<evidence type="ECO:0000313" key="8">
    <source>
        <dbReference type="EMBL" id="GAA5028457.1"/>
    </source>
</evidence>
<dbReference type="EMBL" id="BAABIW010000016">
    <property type="protein sequence ID" value="GAA5028457.1"/>
    <property type="molecule type" value="Genomic_DNA"/>
</dbReference>
<evidence type="ECO:0000256" key="1">
    <source>
        <dbReference type="ARBA" id="ARBA00004651"/>
    </source>
</evidence>
<keyword evidence="9" id="KW-1185">Reference proteome</keyword>
<feature type="transmembrane region" description="Helical" evidence="6">
    <location>
        <begin position="41"/>
        <end position="64"/>
    </location>
</feature>
<feature type="region of interest" description="Disordered" evidence="5">
    <location>
        <begin position="189"/>
        <end position="220"/>
    </location>
</feature>
<evidence type="ECO:0000256" key="3">
    <source>
        <dbReference type="ARBA" id="ARBA00022989"/>
    </source>
</evidence>
<evidence type="ECO:0000259" key="7">
    <source>
        <dbReference type="PROSITE" id="PS50850"/>
    </source>
</evidence>
<keyword evidence="3 6" id="KW-1133">Transmembrane helix</keyword>
<dbReference type="PANTHER" id="PTHR23518">
    <property type="entry name" value="C-METHYLTRANSFERASE"/>
    <property type="match status" value="1"/>
</dbReference>
<feature type="transmembrane region" description="Helical" evidence="6">
    <location>
        <begin position="261"/>
        <end position="278"/>
    </location>
</feature>
<gene>
    <name evidence="8" type="ORF">GCM10023258_23970</name>
</gene>
<dbReference type="Proteomes" id="UP001500427">
    <property type="component" value="Unassembled WGS sequence"/>
</dbReference>
<dbReference type="SUPFAM" id="SSF103473">
    <property type="entry name" value="MFS general substrate transporter"/>
    <property type="match status" value="1"/>
</dbReference>
<evidence type="ECO:0000256" key="4">
    <source>
        <dbReference type="ARBA" id="ARBA00023136"/>
    </source>
</evidence>
<accession>A0ABP9JF84</accession>
<dbReference type="InterPro" id="IPR036259">
    <property type="entry name" value="MFS_trans_sf"/>
</dbReference>
<keyword evidence="4 6" id="KW-0472">Membrane</keyword>
<evidence type="ECO:0000256" key="5">
    <source>
        <dbReference type="SAM" id="MobiDB-lite"/>
    </source>
</evidence>
<sequence>MSNPMRRPTAAHALVLEGFTSRLSFGLVTFALPLYGRELGMSIAEVGLLASFSVIVSLALKPLAGVVADRIGLKRALLVALGLRSLLCLGYLATSTPLQVFAVRGSHGVSDSLRDPSVHALLAETAPPRKVAGTFAWYQTAKTSAGAIGKSLSGVLLVAAGGFTWTFVTAFALSLLPLVVVAALVPARRPTASPTPSGGSLRNGASDRPPAPPSSSPRRQPPGVAAFAVLGFLVSGTSALLTTLFPVIATEYAGLSPAQAGALYLLTPVLALTGPLWGRLSDRVSRPLVLSFRSAANIGSAAIYLLWPNPAGLWTGKSLDDLGKAAFRPAWGSLMAEVASRTPSRRARTMAYLTAGEDAGDIAAPLVAGLLWTGWGVPALLITRMVAAVVSEGYALWLDHRSRAAAHDERTDRSPRSLVPPNRL</sequence>
<feature type="transmembrane region" description="Helical" evidence="6">
    <location>
        <begin position="76"/>
        <end position="94"/>
    </location>
</feature>
<dbReference type="Gene3D" id="1.20.1250.20">
    <property type="entry name" value="MFS general substrate transporter like domains"/>
    <property type="match status" value="2"/>
</dbReference>
<reference evidence="9" key="1">
    <citation type="journal article" date="2019" name="Int. J. Syst. Evol. Microbiol.">
        <title>The Global Catalogue of Microorganisms (GCM) 10K type strain sequencing project: providing services to taxonomists for standard genome sequencing and annotation.</title>
        <authorList>
            <consortium name="The Broad Institute Genomics Platform"/>
            <consortium name="The Broad Institute Genome Sequencing Center for Infectious Disease"/>
            <person name="Wu L."/>
            <person name="Ma J."/>
        </authorList>
    </citation>
    <scope>NUCLEOTIDE SEQUENCE [LARGE SCALE GENOMIC DNA]</scope>
    <source>
        <strain evidence="9">JCM 17687</strain>
    </source>
</reference>
<protein>
    <recommendedName>
        <fullName evidence="7">Major facilitator superfamily (MFS) profile domain-containing protein</fullName>
    </recommendedName>
</protein>
<comment type="caution">
    <text evidence="8">The sequence shown here is derived from an EMBL/GenBank/DDBJ whole genome shotgun (WGS) entry which is preliminary data.</text>
</comment>
<feature type="transmembrane region" description="Helical" evidence="6">
    <location>
        <begin position="290"/>
        <end position="307"/>
    </location>
</feature>
<dbReference type="InterPro" id="IPR011701">
    <property type="entry name" value="MFS"/>
</dbReference>
<feature type="domain" description="Major facilitator superfamily (MFS) profile" evidence="7">
    <location>
        <begin position="10"/>
        <end position="403"/>
    </location>
</feature>
<evidence type="ECO:0000256" key="2">
    <source>
        <dbReference type="ARBA" id="ARBA00022692"/>
    </source>
</evidence>
<dbReference type="Pfam" id="PF07690">
    <property type="entry name" value="MFS_1"/>
    <property type="match status" value="1"/>
</dbReference>
<feature type="transmembrane region" description="Helical" evidence="6">
    <location>
        <begin position="224"/>
        <end position="249"/>
    </location>
</feature>
<dbReference type="PANTHER" id="PTHR23518:SF2">
    <property type="entry name" value="MAJOR FACILITATOR SUPERFAMILY TRANSPORTER"/>
    <property type="match status" value="1"/>
</dbReference>
<organism evidence="8 9">
    <name type="scientific">Terrabacter aeriphilus</name>
    <dbReference type="NCBI Taxonomy" id="515662"/>
    <lineage>
        <taxon>Bacteria</taxon>
        <taxon>Bacillati</taxon>
        <taxon>Actinomycetota</taxon>
        <taxon>Actinomycetes</taxon>
        <taxon>Micrococcales</taxon>
        <taxon>Intrasporangiaceae</taxon>
        <taxon>Terrabacter</taxon>
    </lineage>
</organism>
<feature type="transmembrane region" description="Helical" evidence="6">
    <location>
        <begin position="12"/>
        <end position="35"/>
    </location>
</feature>
<comment type="subcellular location">
    <subcellularLocation>
        <location evidence="1">Cell membrane</location>
        <topology evidence="1">Multi-pass membrane protein</topology>
    </subcellularLocation>
</comment>
<evidence type="ECO:0000313" key="9">
    <source>
        <dbReference type="Proteomes" id="UP001500427"/>
    </source>
</evidence>
<evidence type="ECO:0000256" key="6">
    <source>
        <dbReference type="SAM" id="Phobius"/>
    </source>
</evidence>
<name>A0ABP9JF84_9MICO</name>
<dbReference type="PROSITE" id="PS50850">
    <property type="entry name" value="MFS"/>
    <property type="match status" value="1"/>
</dbReference>
<dbReference type="CDD" id="cd17325">
    <property type="entry name" value="MFS_MdtG_SLC18_like"/>
    <property type="match status" value="1"/>
</dbReference>
<proteinExistence type="predicted"/>